<organism evidence="2 3">
    <name type="scientific">Isoptericola chiayiensis</name>
    <dbReference type="NCBI Taxonomy" id="579446"/>
    <lineage>
        <taxon>Bacteria</taxon>
        <taxon>Bacillati</taxon>
        <taxon>Actinomycetota</taxon>
        <taxon>Actinomycetes</taxon>
        <taxon>Micrococcales</taxon>
        <taxon>Promicromonosporaceae</taxon>
        <taxon>Isoptericola</taxon>
    </lineage>
</organism>
<sequence>MHIDKDLVAASATPLVLGILADGESYGYAIAKQVADLSDGHMEWTDGMLYPLLHRLERHGLIEASWGRSPAGRRRKHYALTAAGRAELAERRSQWEVVAATLDRAWQSLAAPSGPAAISPRPAGGTA</sequence>
<dbReference type="Pfam" id="PF03551">
    <property type="entry name" value="PadR"/>
    <property type="match status" value="1"/>
</dbReference>
<accession>A0ABP8YG40</accession>
<gene>
    <name evidence="2" type="ORF">GCM10023216_19140</name>
</gene>
<dbReference type="SUPFAM" id="SSF46785">
    <property type="entry name" value="Winged helix' DNA-binding domain"/>
    <property type="match status" value="1"/>
</dbReference>
<dbReference type="InterPro" id="IPR005149">
    <property type="entry name" value="Tscrpt_reg_PadR_N"/>
</dbReference>
<protein>
    <submittedName>
        <fullName evidence="2">Helix-turn-helix transcriptional regulator</fullName>
    </submittedName>
</protein>
<evidence type="ECO:0000259" key="1">
    <source>
        <dbReference type="Pfam" id="PF03551"/>
    </source>
</evidence>
<dbReference type="EMBL" id="BAABID010000008">
    <property type="protein sequence ID" value="GAA4728056.1"/>
    <property type="molecule type" value="Genomic_DNA"/>
</dbReference>
<comment type="caution">
    <text evidence="2">The sequence shown here is derived from an EMBL/GenBank/DDBJ whole genome shotgun (WGS) entry which is preliminary data.</text>
</comment>
<dbReference type="PANTHER" id="PTHR33169:SF14">
    <property type="entry name" value="TRANSCRIPTIONAL REGULATOR RV3488"/>
    <property type="match status" value="1"/>
</dbReference>
<dbReference type="InterPro" id="IPR052509">
    <property type="entry name" value="Metal_resp_DNA-bind_regulator"/>
</dbReference>
<dbReference type="PANTHER" id="PTHR33169">
    <property type="entry name" value="PADR-FAMILY TRANSCRIPTIONAL REGULATOR"/>
    <property type="match status" value="1"/>
</dbReference>
<feature type="domain" description="Transcription regulator PadR N-terminal" evidence="1">
    <location>
        <begin position="16"/>
        <end position="90"/>
    </location>
</feature>
<dbReference type="Gene3D" id="1.10.10.10">
    <property type="entry name" value="Winged helix-like DNA-binding domain superfamily/Winged helix DNA-binding domain"/>
    <property type="match status" value="1"/>
</dbReference>
<dbReference type="InterPro" id="IPR036390">
    <property type="entry name" value="WH_DNA-bd_sf"/>
</dbReference>
<keyword evidence="3" id="KW-1185">Reference proteome</keyword>
<proteinExistence type="predicted"/>
<dbReference type="InterPro" id="IPR036388">
    <property type="entry name" value="WH-like_DNA-bd_sf"/>
</dbReference>
<dbReference type="Proteomes" id="UP001500956">
    <property type="component" value="Unassembled WGS sequence"/>
</dbReference>
<dbReference type="RefSeq" id="WP_172149901.1">
    <property type="nucleotide sequence ID" value="NZ_BAABID010000008.1"/>
</dbReference>
<reference evidence="3" key="1">
    <citation type="journal article" date="2019" name="Int. J. Syst. Evol. Microbiol.">
        <title>The Global Catalogue of Microorganisms (GCM) 10K type strain sequencing project: providing services to taxonomists for standard genome sequencing and annotation.</title>
        <authorList>
            <consortium name="The Broad Institute Genomics Platform"/>
            <consortium name="The Broad Institute Genome Sequencing Center for Infectious Disease"/>
            <person name="Wu L."/>
            <person name="Ma J."/>
        </authorList>
    </citation>
    <scope>NUCLEOTIDE SEQUENCE [LARGE SCALE GENOMIC DNA]</scope>
    <source>
        <strain evidence="3">JCM 18063</strain>
    </source>
</reference>
<evidence type="ECO:0000313" key="2">
    <source>
        <dbReference type="EMBL" id="GAA4728056.1"/>
    </source>
</evidence>
<name>A0ABP8YG40_9MICO</name>
<evidence type="ECO:0000313" key="3">
    <source>
        <dbReference type="Proteomes" id="UP001500956"/>
    </source>
</evidence>